<dbReference type="InterPro" id="IPR020260">
    <property type="entry name" value="Uncharacterised_YueH"/>
</dbReference>
<dbReference type="GeneID" id="93790528"/>
<protein>
    <recommendedName>
        <fullName evidence="6">YueH-like family protein</fullName>
    </recommendedName>
</protein>
<dbReference type="EMBL" id="POVK01000054">
    <property type="protein sequence ID" value="NHA35085.1"/>
    <property type="molecule type" value="Genomic_DNA"/>
</dbReference>
<evidence type="ECO:0008006" key="6">
    <source>
        <dbReference type="Google" id="ProtNLM"/>
    </source>
</evidence>
<evidence type="ECO:0000313" key="5">
    <source>
        <dbReference type="Proteomes" id="UP000572988"/>
    </source>
</evidence>
<evidence type="ECO:0000313" key="4">
    <source>
        <dbReference type="Proteomes" id="UP000264146"/>
    </source>
</evidence>
<organism evidence="3">
    <name type="scientific">Staphylococcus schleiferi</name>
    <dbReference type="NCBI Taxonomy" id="1295"/>
    <lineage>
        <taxon>Bacteria</taxon>
        <taxon>Bacillati</taxon>
        <taxon>Bacillota</taxon>
        <taxon>Bacilli</taxon>
        <taxon>Bacillales</taxon>
        <taxon>Staphylococcaceae</taxon>
        <taxon>Staphylococcus</taxon>
    </lineage>
</organism>
<evidence type="ECO:0000313" key="2">
    <source>
        <dbReference type="EMBL" id="NHA35085.1"/>
    </source>
</evidence>
<proteinExistence type="predicted"/>
<dbReference type="Proteomes" id="UP000264146">
    <property type="component" value="Chromosome"/>
</dbReference>
<dbReference type="Proteomes" id="UP000572988">
    <property type="component" value="Unassembled WGS sequence"/>
</dbReference>
<accession>A0A7Z7QR24</accession>
<reference evidence="2 5" key="1">
    <citation type="submission" date="2018-01" db="EMBL/GenBank/DDBJ databases">
        <title>Complete genome sequence of Staphylococcus Scheliferi isolated from human.</title>
        <authorList>
            <person name="Abouelkhair M.A."/>
            <person name="Bemis D.A."/>
            <person name="Kania S.A."/>
        </authorList>
    </citation>
    <scope>NUCLEOTIDE SEQUENCE [LARGE SCALE GENOMIC DNA]</scope>
    <source>
        <strain evidence="2 5">ATCC 43808</strain>
    </source>
</reference>
<name>A0A7Z7QR24_STASC</name>
<dbReference type="Pfam" id="PF14166">
    <property type="entry name" value="YueH"/>
    <property type="match status" value="1"/>
</dbReference>
<reference evidence="3" key="2">
    <citation type="submission" date="2018-06" db="EMBL/GenBank/DDBJ databases">
        <authorList>
            <consortium name="Pathogen Informatics"/>
            <person name="Doyle S."/>
        </authorList>
    </citation>
    <scope>NUCLEOTIDE SEQUENCE [LARGE SCALE GENOMIC DNA]</scope>
    <source>
        <strain evidence="3">NCTC12218</strain>
    </source>
</reference>
<dbReference type="RefSeq" id="WP_016424673.1">
    <property type="nucleotide sequence ID" value="NZ_CABKRV010000001.1"/>
</dbReference>
<dbReference type="AlphaFoldDB" id="A0A7Z7QR24"/>
<evidence type="ECO:0000313" key="3">
    <source>
        <dbReference type="EMBL" id="SUM89697.1"/>
    </source>
</evidence>
<evidence type="ECO:0000313" key="1">
    <source>
        <dbReference type="EMBL" id="CAD7360261.1"/>
    </source>
</evidence>
<reference evidence="1 4" key="3">
    <citation type="submission" date="2020-11" db="EMBL/GenBank/DDBJ databases">
        <authorList>
            <consortium name="Pathogen Informatics"/>
        </authorList>
    </citation>
    <scope>NUCLEOTIDE SEQUENCE [LARGE SCALE GENOMIC DNA]</scope>
    <source>
        <strain evidence="1 4">NCTC12218</strain>
    </source>
</reference>
<sequence>MKIRESHSEHLSVKVWLYHNKGEDYILVSIPDLHWSIQVDDTMFGETLTEHLLMHLFNVIDEQEAEVLALRITRWIQEV</sequence>
<dbReference type="EMBL" id="LR962863">
    <property type="protein sequence ID" value="CAD7360261.1"/>
    <property type="molecule type" value="Genomic_DNA"/>
</dbReference>
<dbReference type="EMBL" id="UHEF01000001">
    <property type="protein sequence ID" value="SUM89697.1"/>
    <property type="molecule type" value="Genomic_DNA"/>
</dbReference>
<gene>
    <name evidence="2" type="ORF">C1O36_11500</name>
    <name evidence="3" type="ORF">NCTC12218_01931</name>
</gene>
<keyword evidence="5" id="KW-1185">Reference proteome</keyword>